<protein>
    <recommendedName>
        <fullName evidence="2">Nuclear factor interleukin-3-regulated protein</fullName>
    </recommendedName>
</protein>
<dbReference type="GO" id="GO:0005634">
    <property type="term" value="C:nucleus"/>
    <property type="evidence" value="ECO:0007669"/>
    <property type="project" value="TreeGrafter"/>
</dbReference>
<evidence type="ECO:0000259" key="11">
    <source>
        <dbReference type="PROSITE" id="PS50217"/>
    </source>
</evidence>
<dbReference type="InterPro" id="IPR047229">
    <property type="entry name" value="NFIL3-like"/>
</dbReference>
<dbReference type="FunFam" id="1.20.5.170:FF:000025">
    <property type="entry name" value="nuclear factor interleukin-3-regulated protein-like"/>
    <property type="match status" value="1"/>
</dbReference>
<comment type="similarity">
    <text evidence="1">Belongs to the bZIP family. NFIL3 subfamily.</text>
</comment>
<dbReference type="GO" id="GO:0003677">
    <property type="term" value="F:DNA binding"/>
    <property type="evidence" value="ECO:0007669"/>
    <property type="project" value="UniProtKB-KW"/>
</dbReference>
<dbReference type="GO" id="GO:0007623">
    <property type="term" value="P:circadian rhythm"/>
    <property type="evidence" value="ECO:0007669"/>
    <property type="project" value="TreeGrafter"/>
</dbReference>
<evidence type="ECO:0000256" key="3">
    <source>
        <dbReference type="ARBA" id="ARBA00023015"/>
    </source>
</evidence>
<evidence type="ECO:0000256" key="5">
    <source>
        <dbReference type="ARBA" id="ARBA00023125"/>
    </source>
</evidence>
<feature type="compositionally biased region" description="Basic and acidic residues" evidence="10">
    <location>
        <begin position="162"/>
        <end position="182"/>
    </location>
</feature>
<feature type="region of interest" description="Disordered" evidence="10">
    <location>
        <begin position="162"/>
        <end position="187"/>
    </location>
</feature>
<dbReference type="InterPro" id="IPR046347">
    <property type="entry name" value="bZIP_sf"/>
</dbReference>
<evidence type="ECO:0000256" key="10">
    <source>
        <dbReference type="SAM" id="MobiDB-lite"/>
    </source>
</evidence>
<dbReference type="Proteomes" id="UP001066276">
    <property type="component" value="Chromosome 4_1"/>
</dbReference>
<evidence type="ECO:0000256" key="1">
    <source>
        <dbReference type="ARBA" id="ARBA00006079"/>
    </source>
</evidence>
<evidence type="ECO:0000313" key="13">
    <source>
        <dbReference type="Proteomes" id="UP001066276"/>
    </source>
</evidence>
<dbReference type="EMBL" id="JANPWB010000007">
    <property type="protein sequence ID" value="KAJ1172421.1"/>
    <property type="molecule type" value="Genomic_DNA"/>
</dbReference>
<feature type="region of interest" description="Disordered" evidence="10">
    <location>
        <begin position="255"/>
        <end position="343"/>
    </location>
</feature>
<comment type="caution">
    <text evidence="12">The sequence shown here is derived from an EMBL/GenBank/DDBJ whole genome shotgun (WGS) entry which is preliminary data.</text>
</comment>
<keyword evidence="3" id="KW-0805">Transcription regulation</keyword>
<feature type="compositionally biased region" description="Polar residues" evidence="10">
    <location>
        <begin position="284"/>
        <end position="295"/>
    </location>
</feature>
<keyword evidence="4" id="KW-0090">Biological rhythms</keyword>
<proteinExistence type="inferred from homology"/>
<name>A0AAV7T8M9_PLEWA</name>
<reference evidence="12" key="1">
    <citation type="journal article" date="2022" name="bioRxiv">
        <title>Sequencing and chromosome-scale assembly of the giantPleurodeles waltlgenome.</title>
        <authorList>
            <person name="Brown T."/>
            <person name="Elewa A."/>
            <person name="Iarovenko S."/>
            <person name="Subramanian E."/>
            <person name="Araus A.J."/>
            <person name="Petzold A."/>
            <person name="Susuki M."/>
            <person name="Suzuki K.-i.T."/>
            <person name="Hayashi T."/>
            <person name="Toyoda A."/>
            <person name="Oliveira C."/>
            <person name="Osipova E."/>
            <person name="Leigh N.D."/>
            <person name="Simon A."/>
            <person name="Yun M.H."/>
        </authorList>
    </citation>
    <scope>NUCLEOTIDE SEQUENCE</scope>
    <source>
        <strain evidence="12">20211129_DDA</strain>
        <tissue evidence="12">Liver</tissue>
    </source>
</reference>
<dbReference type="AlphaFoldDB" id="A0AAV7T8M9"/>
<dbReference type="Pfam" id="PF07716">
    <property type="entry name" value="bZIP_2"/>
    <property type="match status" value="1"/>
</dbReference>
<keyword evidence="13" id="KW-1185">Reference proteome</keyword>
<dbReference type="PROSITE" id="PS00036">
    <property type="entry name" value="BZIP_BASIC"/>
    <property type="match status" value="1"/>
</dbReference>
<keyword evidence="6" id="KW-0804">Transcription</keyword>
<evidence type="ECO:0000313" key="12">
    <source>
        <dbReference type="EMBL" id="KAJ1172421.1"/>
    </source>
</evidence>
<evidence type="ECO:0000256" key="2">
    <source>
        <dbReference type="ARBA" id="ARBA00018259"/>
    </source>
</evidence>
<dbReference type="GO" id="GO:0003700">
    <property type="term" value="F:DNA-binding transcription factor activity"/>
    <property type="evidence" value="ECO:0007669"/>
    <property type="project" value="InterPro"/>
</dbReference>
<dbReference type="CDD" id="cd14694">
    <property type="entry name" value="bZIP_NFIL3"/>
    <property type="match status" value="1"/>
</dbReference>
<comment type="subunit">
    <text evidence="9">Homodimer. Binds DNA as a dimer.</text>
</comment>
<gene>
    <name evidence="12" type="ORF">NDU88_004268</name>
</gene>
<evidence type="ECO:0000256" key="7">
    <source>
        <dbReference type="ARBA" id="ARBA00023242"/>
    </source>
</evidence>
<dbReference type="InterPro" id="IPR004827">
    <property type="entry name" value="bZIP"/>
</dbReference>
<sequence length="509" mass="56238">MRGQHALCMESGSKEGRGTEPAPPGLTGRCRGERRQGIGCPLPPPRRPREPAGRRQQAAVVRTAGGTRRVTLDWMHSAEHFEGMNTPPGDSFQEMLEMQEDSTPPAPVAQSIELCSPAGTFADEAVSLMTTNNMLAHSLLGRGSAKRKEAAILRRKREFTPDEKKDDGYWDKRKKNNEAAKRSREKRRVNDAVLENRVIALLEENARLKAELLALKFRFGLVKDPAEQPATAPRFASSVPSGYHQRMDTSFAGPACEARDMPMSRPSFGRLAPPQDPPGYSEDSGFSTPGSSSIGSPVFFDERTNEQEKFSPRQEETPCYDDSLCQNMDPERDAGRVSPSETGRCPRYEVPETVKCLPHKLRFKMFSGVEEVELESRPPRDNVVVMASPQQMDNAPPKVPFPGLQGEPSSQTSTSRGVCLTWRPQVALGSHDDQRGPPPFVCAEEIPKFASQINPTYPCGIPISMSPHPDSTGYHESENTVLKNQLASLSAEVAQLKKLFSEQILIKMN</sequence>
<evidence type="ECO:0000256" key="4">
    <source>
        <dbReference type="ARBA" id="ARBA00023108"/>
    </source>
</evidence>
<dbReference type="SUPFAM" id="SSF57959">
    <property type="entry name" value="Leucine zipper domain"/>
    <property type="match status" value="1"/>
</dbReference>
<accession>A0AAV7T8M9</accession>
<keyword evidence="7" id="KW-0539">Nucleus</keyword>
<comment type="function">
    <text evidence="8">May act as a transcriptional regulator of a number of proteins of the circadian clock.</text>
</comment>
<feature type="compositionally biased region" description="Basic and acidic residues" evidence="10">
    <location>
        <begin position="300"/>
        <end position="316"/>
    </location>
</feature>
<dbReference type="InterPro" id="IPR047106">
    <property type="entry name" value="NFIL3-like_bZIP"/>
</dbReference>
<evidence type="ECO:0000256" key="9">
    <source>
        <dbReference type="ARBA" id="ARBA00061957"/>
    </source>
</evidence>
<evidence type="ECO:0000256" key="8">
    <source>
        <dbReference type="ARBA" id="ARBA00053991"/>
    </source>
</evidence>
<feature type="region of interest" description="Disordered" evidence="10">
    <location>
        <begin position="1"/>
        <end position="57"/>
    </location>
</feature>
<dbReference type="SMART" id="SM00338">
    <property type="entry name" value="BRLZ"/>
    <property type="match status" value="1"/>
</dbReference>
<keyword evidence="5" id="KW-0238">DNA-binding</keyword>
<dbReference type="PANTHER" id="PTHR15284:SF6">
    <property type="entry name" value="HYPOTHETICAL LOC799271-RELATED"/>
    <property type="match status" value="1"/>
</dbReference>
<dbReference type="PROSITE" id="PS50217">
    <property type="entry name" value="BZIP"/>
    <property type="match status" value="1"/>
</dbReference>
<evidence type="ECO:0000256" key="6">
    <source>
        <dbReference type="ARBA" id="ARBA00023163"/>
    </source>
</evidence>
<dbReference type="Gene3D" id="1.20.5.170">
    <property type="match status" value="1"/>
</dbReference>
<dbReference type="PANTHER" id="PTHR15284">
    <property type="entry name" value="NUCLEAR FACTOR INTERLEUKIN-3-REGULATED PROTEIN"/>
    <property type="match status" value="1"/>
</dbReference>
<organism evidence="12 13">
    <name type="scientific">Pleurodeles waltl</name>
    <name type="common">Iberian ribbed newt</name>
    <dbReference type="NCBI Taxonomy" id="8319"/>
    <lineage>
        <taxon>Eukaryota</taxon>
        <taxon>Metazoa</taxon>
        <taxon>Chordata</taxon>
        <taxon>Craniata</taxon>
        <taxon>Vertebrata</taxon>
        <taxon>Euteleostomi</taxon>
        <taxon>Amphibia</taxon>
        <taxon>Batrachia</taxon>
        <taxon>Caudata</taxon>
        <taxon>Salamandroidea</taxon>
        <taxon>Salamandridae</taxon>
        <taxon>Pleurodelinae</taxon>
        <taxon>Pleurodeles</taxon>
    </lineage>
</organism>
<feature type="domain" description="BZIP" evidence="11">
    <location>
        <begin position="166"/>
        <end position="216"/>
    </location>
</feature>